<dbReference type="Pfam" id="PF00642">
    <property type="entry name" value="zf-CCCH"/>
    <property type="match status" value="2"/>
</dbReference>
<dbReference type="OrthoDB" id="302094at2759"/>
<dbReference type="InterPro" id="IPR000504">
    <property type="entry name" value="RRM_dom"/>
</dbReference>
<dbReference type="PRINTS" id="PR01848">
    <property type="entry name" value="U2AUXFACTOR"/>
</dbReference>
<dbReference type="OMA" id="DFNESRC"/>
<evidence type="ECO:0000256" key="8">
    <source>
        <dbReference type="ARBA" id="ARBA00023125"/>
    </source>
</evidence>
<feature type="compositionally biased region" description="Basic residues" evidence="13">
    <location>
        <begin position="242"/>
        <end position="260"/>
    </location>
</feature>
<dbReference type="Proteomes" id="UP000039865">
    <property type="component" value="Unassembled WGS sequence"/>
</dbReference>
<comment type="subcellular location">
    <subcellularLocation>
        <location evidence="1">Nucleus</location>
    </subcellularLocation>
</comment>
<keyword evidence="7 11" id="KW-0694">RNA-binding</keyword>
<dbReference type="GO" id="GO:0089701">
    <property type="term" value="C:U2AF complex"/>
    <property type="evidence" value="ECO:0007669"/>
    <property type="project" value="InterPro"/>
</dbReference>
<keyword evidence="2" id="KW-0507">mRNA processing</keyword>
<keyword evidence="8" id="KW-0238">DNA-binding</keyword>
<dbReference type="InterPro" id="IPR000571">
    <property type="entry name" value="Znf_CCCH"/>
</dbReference>
<dbReference type="PANTHER" id="PTHR12620">
    <property type="entry name" value="U2 SNRNP AUXILIARY FACTOR, SMALL SUBUNIT"/>
    <property type="match status" value="1"/>
</dbReference>
<dbReference type="PROSITE" id="PS50102">
    <property type="entry name" value="RRM"/>
    <property type="match status" value="1"/>
</dbReference>
<dbReference type="AlphaFoldDB" id="A0A078AUH5"/>
<evidence type="ECO:0000259" key="15">
    <source>
        <dbReference type="PROSITE" id="PS50103"/>
    </source>
</evidence>
<name>A0A078AUH5_STYLE</name>
<dbReference type="PROSITE" id="PS50103">
    <property type="entry name" value="ZF_C3H1"/>
    <property type="match status" value="2"/>
</dbReference>
<dbReference type="GO" id="GO:0003677">
    <property type="term" value="F:DNA binding"/>
    <property type="evidence" value="ECO:0007669"/>
    <property type="project" value="UniProtKB-KW"/>
</dbReference>
<evidence type="ECO:0000313" key="16">
    <source>
        <dbReference type="EMBL" id="CDW84523.1"/>
    </source>
</evidence>
<dbReference type="GO" id="GO:0008270">
    <property type="term" value="F:zinc ion binding"/>
    <property type="evidence" value="ECO:0007669"/>
    <property type="project" value="UniProtKB-KW"/>
</dbReference>
<dbReference type="GO" id="GO:0003723">
    <property type="term" value="F:RNA binding"/>
    <property type="evidence" value="ECO:0007669"/>
    <property type="project" value="UniProtKB-UniRule"/>
</dbReference>
<feature type="compositionally biased region" description="Basic and acidic residues" evidence="13">
    <location>
        <begin position="355"/>
        <end position="376"/>
    </location>
</feature>
<evidence type="ECO:0000256" key="1">
    <source>
        <dbReference type="ARBA" id="ARBA00004123"/>
    </source>
</evidence>
<dbReference type="InterPro" id="IPR035979">
    <property type="entry name" value="RBD_domain_sf"/>
</dbReference>
<proteinExistence type="predicted"/>
<keyword evidence="6 12" id="KW-0862">Zinc</keyword>
<evidence type="ECO:0000256" key="12">
    <source>
        <dbReference type="PROSITE-ProRule" id="PRU00723"/>
    </source>
</evidence>
<evidence type="ECO:0000256" key="2">
    <source>
        <dbReference type="ARBA" id="ARBA00022664"/>
    </source>
</evidence>
<dbReference type="FunCoup" id="A0A078AUH5">
    <property type="interactions" value="402"/>
</dbReference>
<evidence type="ECO:0000256" key="11">
    <source>
        <dbReference type="PROSITE-ProRule" id="PRU00176"/>
    </source>
</evidence>
<keyword evidence="3 12" id="KW-0479">Metal-binding</keyword>
<dbReference type="SUPFAM" id="SSF54928">
    <property type="entry name" value="RNA-binding domain, RBD"/>
    <property type="match status" value="1"/>
</dbReference>
<keyword evidence="10" id="KW-0539">Nucleus</keyword>
<evidence type="ECO:0000256" key="6">
    <source>
        <dbReference type="ARBA" id="ARBA00022833"/>
    </source>
</evidence>
<evidence type="ECO:0000256" key="5">
    <source>
        <dbReference type="ARBA" id="ARBA00022771"/>
    </source>
</evidence>
<evidence type="ECO:0000256" key="7">
    <source>
        <dbReference type="ARBA" id="ARBA00022884"/>
    </source>
</evidence>
<accession>A0A078AUH5</accession>
<dbReference type="InParanoid" id="A0A078AUH5"/>
<evidence type="ECO:0000256" key="4">
    <source>
        <dbReference type="ARBA" id="ARBA00022737"/>
    </source>
</evidence>
<evidence type="ECO:0000313" key="17">
    <source>
        <dbReference type="Proteomes" id="UP000039865"/>
    </source>
</evidence>
<feature type="domain" description="C3H1-type" evidence="15">
    <location>
        <begin position="12"/>
        <end position="40"/>
    </location>
</feature>
<dbReference type="EMBL" id="CCKQ01012885">
    <property type="protein sequence ID" value="CDW84523.1"/>
    <property type="molecule type" value="Genomic_DNA"/>
</dbReference>
<sequence>MADRLAKIFGTEEDKVNCPFYFKIGACRHGDTCTRIHNKPPLSQTIALPHLYENPPAAVAFADGLNVPQEALVEAVNHFEDFFEEVFMELAKFGELEEVVVADNIGDHMIGNVYAKFVTEDQANGAYNGLNGRFYAGRVILAEFSPVTDFRESKCRQYNEGQCDRGGYCNFMHPKHVSRDLKRQLFKQMYDEHPEYREDRRERKKNDPVKDRSRSRSKGGRDDDRSRKHKSNRSNSRSDSRHKSHKKHRSDRSREKRRSSRDRVDRNDRGGNRDNDRGGNRDNDRGGNRDSDRGGNRDRDRGHRDERDRTHRDDRDRERDRGADRDRTDRERDGGRRDHKESSRSHTSVRRPHSREKSPEDLGKKVMRQTSEERRAMFAQWNEDDEKQQQNGSRVIQI</sequence>
<keyword evidence="5 12" id="KW-0863">Zinc-finger</keyword>
<gene>
    <name evidence="16" type="primary">Contig18378.g19520</name>
    <name evidence="16" type="ORF">STYLEM_13587</name>
</gene>
<evidence type="ECO:0000256" key="3">
    <source>
        <dbReference type="ARBA" id="ARBA00022723"/>
    </source>
</evidence>
<evidence type="ECO:0000256" key="9">
    <source>
        <dbReference type="ARBA" id="ARBA00023187"/>
    </source>
</evidence>
<dbReference type="SMART" id="SM00356">
    <property type="entry name" value="ZnF_C3H1"/>
    <property type="match status" value="2"/>
</dbReference>
<reference evidence="16 17" key="1">
    <citation type="submission" date="2014-06" db="EMBL/GenBank/DDBJ databases">
        <authorList>
            <person name="Swart Estienne"/>
        </authorList>
    </citation>
    <scope>NUCLEOTIDE SEQUENCE [LARGE SCALE GENOMIC DNA]</scope>
    <source>
        <strain evidence="16 17">130c</strain>
    </source>
</reference>
<feature type="compositionally biased region" description="Polar residues" evidence="13">
    <location>
        <begin position="389"/>
        <end position="398"/>
    </location>
</feature>
<dbReference type="InterPro" id="IPR012677">
    <property type="entry name" value="Nucleotide-bd_a/b_plait_sf"/>
</dbReference>
<evidence type="ECO:0000256" key="10">
    <source>
        <dbReference type="ARBA" id="ARBA00023242"/>
    </source>
</evidence>
<feature type="zinc finger region" description="C3H1-type" evidence="12">
    <location>
        <begin position="149"/>
        <end position="176"/>
    </location>
</feature>
<organism evidence="16 17">
    <name type="scientific">Stylonychia lemnae</name>
    <name type="common">Ciliate</name>
    <dbReference type="NCBI Taxonomy" id="5949"/>
    <lineage>
        <taxon>Eukaryota</taxon>
        <taxon>Sar</taxon>
        <taxon>Alveolata</taxon>
        <taxon>Ciliophora</taxon>
        <taxon>Intramacronucleata</taxon>
        <taxon>Spirotrichea</taxon>
        <taxon>Stichotrichia</taxon>
        <taxon>Sporadotrichida</taxon>
        <taxon>Oxytrichidae</taxon>
        <taxon>Stylonychinae</taxon>
        <taxon>Stylonychia</taxon>
    </lineage>
</organism>
<evidence type="ECO:0000256" key="13">
    <source>
        <dbReference type="SAM" id="MobiDB-lite"/>
    </source>
</evidence>
<feature type="zinc finger region" description="C3H1-type" evidence="12">
    <location>
        <begin position="12"/>
        <end position="40"/>
    </location>
</feature>
<dbReference type="Gene3D" id="3.30.70.330">
    <property type="match status" value="1"/>
</dbReference>
<evidence type="ECO:0000259" key="14">
    <source>
        <dbReference type="PROSITE" id="PS50102"/>
    </source>
</evidence>
<dbReference type="FunFam" id="3.30.70.330:FF:000122">
    <property type="entry name" value="Splicing factor U2AF small subunit"/>
    <property type="match status" value="1"/>
</dbReference>
<feature type="compositionally biased region" description="Basic and acidic residues" evidence="13">
    <location>
        <begin position="261"/>
        <end position="344"/>
    </location>
</feature>
<feature type="domain" description="RRM" evidence="14">
    <location>
        <begin position="58"/>
        <end position="147"/>
    </location>
</feature>
<feature type="compositionally biased region" description="Basic and acidic residues" evidence="13">
    <location>
        <begin position="192"/>
        <end position="226"/>
    </location>
</feature>
<feature type="domain" description="C3H1-type" evidence="15">
    <location>
        <begin position="149"/>
        <end position="176"/>
    </location>
</feature>
<protein>
    <submittedName>
        <fullName evidence="16">U2 snrnp auxiliary small</fullName>
    </submittedName>
</protein>
<keyword evidence="17" id="KW-1185">Reference proteome</keyword>
<keyword evidence="4" id="KW-0677">Repeat</keyword>
<feature type="region of interest" description="Disordered" evidence="13">
    <location>
        <begin position="192"/>
        <end position="398"/>
    </location>
</feature>
<dbReference type="InterPro" id="IPR009145">
    <property type="entry name" value="U2AF_small"/>
</dbReference>
<dbReference type="GO" id="GO:0000398">
    <property type="term" value="P:mRNA splicing, via spliceosome"/>
    <property type="evidence" value="ECO:0007669"/>
    <property type="project" value="InterPro"/>
</dbReference>
<keyword evidence="9" id="KW-0508">mRNA splicing</keyword>